<dbReference type="Proteomes" id="UP000288716">
    <property type="component" value="Unassembled WGS sequence"/>
</dbReference>
<dbReference type="EMBL" id="NCKV01000266">
    <property type="protein sequence ID" value="RWS31126.1"/>
    <property type="molecule type" value="Genomic_DNA"/>
</dbReference>
<name>A0A443SUB1_9ACAR</name>
<dbReference type="InterPro" id="IPR036291">
    <property type="entry name" value="NAD(P)-bd_dom_sf"/>
</dbReference>
<comment type="caution">
    <text evidence="1">The sequence shown here is derived from an EMBL/GenBank/DDBJ whole genome shotgun (WGS) entry which is preliminary data.</text>
</comment>
<dbReference type="SUPFAM" id="SSF51735">
    <property type="entry name" value="NAD(P)-binding Rossmann-fold domains"/>
    <property type="match status" value="1"/>
</dbReference>
<dbReference type="Pfam" id="PF00106">
    <property type="entry name" value="adh_short"/>
    <property type="match status" value="1"/>
</dbReference>
<dbReference type="AlphaFoldDB" id="A0A443SUB1"/>
<dbReference type="InterPro" id="IPR002347">
    <property type="entry name" value="SDR_fam"/>
</dbReference>
<dbReference type="OrthoDB" id="6513457at2759"/>
<proteinExistence type="predicted"/>
<dbReference type="Gene3D" id="3.40.50.720">
    <property type="entry name" value="NAD(P)-binding Rossmann-like Domain"/>
    <property type="match status" value="1"/>
</dbReference>
<dbReference type="PRINTS" id="PR00081">
    <property type="entry name" value="GDHRDH"/>
</dbReference>
<sequence length="161" mass="17611">MESLKDKVVIVTGSTAGIGEATALLFSKYGCKVVITGRNVEKAKDVSRRCEEISPNKYKNLVILGDISDDSHRTELIEKTLEHFGQIDILVNNAGFSIPVNVLSDGFISAYDRVMDVNLRSPVLLTRLALPFLISSKGCVINVSSVATNRTVNESFVMNFT</sequence>
<dbReference type="PRINTS" id="PR00080">
    <property type="entry name" value="SDRFAMILY"/>
</dbReference>
<dbReference type="STRING" id="299467.A0A443SUB1"/>
<dbReference type="VEuPathDB" id="VectorBase:LDEU000914"/>
<organism evidence="1 2">
    <name type="scientific">Leptotrombidium deliense</name>
    <dbReference type="NCBI Taxonomy" id="299467"/>
    <lineage>
        <taxon>Eukaryota</taxon>
        <taxon>Metazoa</taxon>
        <taxon>Ecdysozoa</taxon>
        <taxon>Arthropoda</taxon>
        <taxon>Chelicerata</taxon>
        <taxon>Arachnida</taxon>
        <taxon>Acari</taxon>
        <taxon>Acariformes</taxon>
        <taxon>Trombidiformes</taxon>
        <taxon>Prostigmata</taxon>
        <taxon>Anystina</taxon>
        <taxon>Parasitengona</taxon>
        <taxon>Trombiculoidea</taxon>
        <taxon>Trombiculidae</taxon>
        <taxon>Leptotrombidium</taxon>
    </lineage>
</organism>
<dbReference type="PANTHER" id="PTHR43975">
    <property type="entry name" value="ZGC:101858"/>
    <property type="match status" value="1"/>
</dbReference>
<evidence type="ECO:0000313" key="2">
    <source>
        <dbReference type="Proteomes" id="UP000288716"/>
    </source>
</evidence>
<gene>
    <name evidence="1" type="ORF">B4U80_04747</name>
</gene>
<protein>
    <submittedName>
        <fullName evidence="1">3-oxoacyl-[acyl-carrier-protein] reductase FabG-like protein</fullName>
    </submittedName>
</protein>
<reference evidence="1 2" key="1">
    <citation type="journal article" date="2018" name="Gigascience">
        <title>Genomes of trombidid mites reveal novel predicted allergens and laterally-transferred genes associated with secondary metabolism.</title>
        <authorList>
            <person name="Dong X."/>
            <person name="Chaisiri K."/>
            <person name="Xia D."/>
            <person name="Armstrong S.D."/>
            <person name="Fang Y."/>
            <person name="Donnelly M.J."/>
            <person name="Kadowaki T."/>
            <person name="McGarry J.W."/>
            <person name="Darby A.C."/>
            <person name="Makepeace B.L."/>
        </authorList>
    </citation>
    <scope>NUCLEOTIDE SEQUENCE [LARGE SCALE GENOMIC DNA]</scope>
    <source>
        <strain evidence="1">UoL-UT</strain>
    </source>
</reference>
<accession>A0A443SUB1</accession>
<dbReference type="PANTHER" id="PTHR43975:SF2">
    <property type="entry name" value="EG:BACR7A4.14 PROTEIN-RELATED"/>
    <property type="match status" value="1"/>
</dbReference>
<evidence type="ECO:0000313" key="1">
    <source>
        <dbReference type="EMBL" id="RWS31126.1"/>
    </source>
</evidence>
<keyword evidence="2" id="KW-1185">Reference proteome</keyword>